<comment type="caution">
    <text evidence="2">The sequence shown here is derived from an EMBL/GenBank/DDBJ whole genome shotgun (WGS) entry which is preliminary data.</text>
</comment>
<sequence>MITIRHTRADGTIADGTARGDGTDQHLKAAGFWFSRNLPDGPGWYVPRSRDKAASWRVDDAARRLRDAGFAVTVEVDNATPGRAFADAEAENSERAEARAERAATYRSRAAEKSAAARSRFEEMAEGWPIGQPLISDRARSFHKKMMATDDRAHREAGKASYWDGKQAAAEQGRRFRESVPATLRRIERLEERERRLLRDFQYTETCASWRADLAQLRDELAYWRDHVAQAEAAGVKVWRPEDFTKGDYVKVWGQWVPVLRVNKKSLSIPWAHLWITGSRVYTWEEAHANPRGRKANGRLITDTLPYDRVRGRASAEEIEQVVRGD</sequence>
<evidence type="ECO:0000256" key="1">
    <source>
        <dbReference type="SAM" id="MobiDB-lite"/>
    </source>
</evidence>
<proteinExistence type="predicted"/>
<evidence type="ECO:0000313" key="2">
    <source>
        <dbReference type="EMBL" id="MBB6172204.1"/>
    </source>
</evidence>
<dbReference type="RefSeq" id="WP_184075535.1">
    <property type="nucleotide sequence ID" value="NZ_JACHDS010000001.1"/>
</dbReference>
<protein>
    <recommendedName>
        <fullName evidence="4">DUF3560 domain-containing protein</fullName>
    </recommendedName>
</protein>
<organism evidence="2 3">
    <name type="scientific">Nocardiopsis mwathae</name>
    <dbReference type="NCBI Taxonomy" id="1472723"/>
    <lineage>
        <taxon>Bacteria</taxon>
        <taxon>Bacillati</taxon>
        <taxon>Actinomycetota</taxon>
        <taxon>Actinomycetes</taxon>
        <taxon>Streptosporangiales</taxon>
        <taxon>Nocardiopsidaceae</taxon>
        <taxon>Nocardiopsis</taxon>
    </lineage>
</organism>
<feature type="region of interest" description="Disordered" evidence="1">
    <location>
        <begin position="1"/>
        <end position="22"/>
    </location>
</feature>
<dbReference type="Proteomes" id="UP000546642">
    <property type="component" value="Unassembled WGS sequence"/>
</dbReference>
<keyword evidence="3" id="KW-1185">Reference proteome</keyword>
<dbReference type="Pfam" id="PF12083">
    <property type="entry name" value="DUF3560"/>
    <property type="match status" value="1"/>
</dbReference>
<name>A0A7X0D6K0_9ACTN</name>
<dbReference type="EMBL" id="JACHDS010000001">
    <property type="protein sequence ID" value="MBB6172204.1"/>
    <property type="molecule type" value="Genomic_DNA"/>
</dbReference>
<accession>A0A7X0D6K0</accession>
<dbReference type="InterPro" id="IPR021944">
    <property type="entry name" value="DUF3560"/>
</dbReference>
<reference evidence="2 3" key="1">
    <citation type="submission" date="2020-08" db="EMBL/GenBank/DDBJ databases">
        <title>Sequencing the genomes of 1000 actinobacteria strains.</title>
        <authorList>
            <person name="Klenk H.-P."/>
        </authorList>
    </citation>
    <scope>NUCLEOTIDE SEQUENCE [LARGE SCALE GENOMIC DNA]</scope>
    <source>
        <strain evidence="2 3">DSM 46659</strain>
    </source>
</reference>
<evidence type="ECO:0008006" key="4">
    <source>
        <dbReference type="Google" id="ProtNLM"/>
    </source>
</evidence>
<dbReference type="AlphaFoldDB" id="A0A7X0D6K0"/>
<evidence type="ECO:0000313" key="3">
    <source>
        <dbReference type="Proteomes" id="UP000546642"/>
    </source>
</evidence>
<gene>
    <name evidence="2" type="ORF">HNR23_002264</name>
</gene>